<organism evidence="1 4">
    <name type="scientific">Myxococcus fulvus</name>
    <dbReference type="NCBI Taxonomy" id="33"/>
    <lineage>
        <taxon>Bacteria</taxon>
        <taxon>Pseudomonadati</taxon>
        <taxon>Myxococcota</taxon>
        <taxon>Myxococcia</taxon>
        <taxon>Myxococcales</taxon>
        <taxon>Cystobacterineae</taxon>
        <taxon>Myxococcaceae</taxon>
        <taxon>Myxococcus</taxon>
    </lineage>
</organism>
<evidence type="ECO:0000313" key="3">
    <source>
        <dbReference type="Proteomes" id="UP000183760"/>
    </source>
</evidence>
<proteinExistence type="predicted"/>
<sequence>MVTLKEAIDDLLDPRRLSVEEAVDRHFVRAFRQRTNGTWEDRAAFVARIAELRGVIERVTVTVLDELVDGQRYAERHVIDVVQRDGTRAIQEVSLFAERAPDGRFVRLEEMTLKLEDEDLQGEKQP</sequence>
<gene>
    <name evidence="1" type="ORF">MFU01_68600</name>
    <name evidence="2" type="ORF">SAMN05443572_115185</name>
</gene>
<dbReference type="RefSeq" id="WP_074959088.1">
    <property type="nucleotide sequence ID" value="NZ_BJXR01000049.1"/>
</dbReference>
<keyword evidence="3" id="KW-1185">Reference proteome</keyword>
<dbReference type="InterPro" id="IPR032710">
    <property type="entry name" value="NTF2-like_dom_sf"/>
</dbReference>
<dbReference type="AlphaFoldDB" id="A0A511TDS7"/>
<dbReference type="EMBL" id="FOIB01000015">
    <property type="protein sequence ID" value="SEU40614.1"/>
    <property type="molecule type" value="Genomic_DNA"/>
</dbReference>
<dbReference type="OrthoDB" id="1256785at2"/>
<dbReference type="SUPFAM" id="SSF54427">
    <property type="entry name" value="NTF2-like"/>
    <property type="match status" value="1"/>
</dbReference>
<dbReference type="Proteomes" id="UP000183760">
    <property type="component" value="Unassembled WGS sequence"/>
</dbReference>
<accession>A0A511TDS7</accession>
<comment type="caution">
    <text evidence="1">The sequence shown here is derived from an EMBL/GenBank/DDBJ whole genome shotgun (WGS) entry which is preliminary data.</text>
</comment>
<evidence type="ECO:0000313" key="4">
    <source>
        <dbReference type="Proteomes" id="UP000321514"/>
    </source>
</evidence>
<evidence type="ECO:0000313" key="2">
    <source>
        <dbReference type="EMBL" id="SEU40614.1"/>
    </source>
</evidence>
<name>A0A511TDS7_MYXFU</name>
<evidence type="ECO:0008006" key="5">
    <source>
        <dbReference type="Google" id="ProtNLM"/>
    </source>
</evidence>
<dbReference type="Proteomes" id="UP000321514">
    <property type="component" value="Unassembled WGS sequence"/>
</dbReference>
<dbReference type="EMBL" id="BJXR01000049">
    <property type="protein sequence ID" value="GEN11823.1"/>
    <property type="molecule type" value="Genomic_DNA"/>
</dbReference>
<protein>
    <recommendedName>
        <fullName evidence="5">SnoaL-like domain-containing protein</fullName>
    </recommendedName>
</protein>
<reference evidence="1 4" key="2">
    <citation type="submission" date="2019-07" db="EMBL/GenBank/DDBJ databases">
        <title>Whole genome shotgun sequence of Myxococcus fulvus NBRC 100333.</title>
        <authorList>
            <person name="Hosoyama A."/>
            <person name="Uohara A."/>
            <person name="Ohji S."/>
            <person name="Ichikawa N."/>
        </authorList>
    </citation>
    <scope>NUCLEOTIDE SEQUENCE [LARGE SCALE GENOMIC DNA]</scope>
    <source>
        <strain evidence="1 4">NBRC 100333</strain>
    </source>
</reference>
<reference evidence="2 3" key="1">
    <citation type="submission" date="2016-10" db="EMBL/GenBank/DDBJ databases">
        <authorList>
            <person name="Varghese N."/>
            <person name="Submissions S."/>
        </authorList>
    </citation>
    <scope>NUCLEOTIDE SEQUENCE [LARGE SCALE GENOMIC DNA]</scope>
    <source>
        <strain evidence="2 3">DSM 16525</strain>
    </source>
</reference>
<evidence type="ECO:0000313" key="1">
    <source>
        <dbReference type="EMBL" id="GEN11823.1"/>
    </source>
</evidence>